<accession>A0AAW1QTW6</accession>
<dbReference type="GO" id="GO:1902387">
    <property type="term" value="F:ceramide 1-phosphate binding"/>
    <property type="evidence" value="ECO:0007669"/>
    <property type="project" value="TreeGrafter"/>
</dbReference>
<dbReference type="SUPFAM" id="SSF110004">
    <property type="entry name" value="Glycolipid transfer protein, GLTP"/>
    <property type="match status" value="1"/>
</dbReference>
<proteinExistence type="predicted"/>
<keyword evidence="4" id="KW-1185">Reference proteome</keyword>
<feature type="domain" description="Glycolipid transfer protein" evidence="2">
    <location>
        <begin position="23"/>
        <end position="163"/>
    </location>
</feature>
<evidence type="ECO:0000259" key="2">
    <source>
        <dbReference type="Pfam" id="PF08718"/>
    </source>
</evidence>
<dbReference type="GO" id="GO:0016020">
    <property type="term" value="C:membrane"/>
    <property type="evidence" value="ECO:0007669"/>
    <property type="project" value="TreeGrafter"/>
</dbReference>
<dbReference type="InterPro" id="IPR014830">
    <property type="entry name" value="Glycolipid_transfer_prot_dom"/>
</dbReference>
<reference evidence="3 4" key="1">
    <citation type="journal article" date="2024" name="Nat. Commun.">
        <title>Phylogenomics reveals the evolutionary origins of lichenization in chlorophyte algae.</title>
        <authorList>
            <person name="Puginier C."/>
            <person name="Libourel C."/>
            <person name="Otte J."/>
            <person name="Skaloud P."/>
            <person name="Haon M."/>
            <person name="Grisel S."/>
            <person name="Petersen M."/>
            <person name="Berrin J.G."/>
            <person name="Delaux P.M."/>
            <person name="Dal Grande F."/>
            <person name="Keller J."/>
        </authorList>
    </citation>
    <scope>NUCLEOTIDE SEQUENCE [LARGE SCALE GENOMIC DNA]</scope>
    <source>
        <strain evidence="3 4">SAG 2043</strain>
    </source>
</reference>
<gene>
    <name evidence="3" type="ORF">WJX72_011621</name>
</gene>
<evidence type="ECO:0000313" key="3">
    <source>
        <dbReference type="EMBL" id="KAK9824601.1"/>
    </source>
</evidence>
<keyword evidence="1" id="KW-0813">Transport</keyword>
<dbReference type="AlphaFoldDB" id="A0AAW1QTW6"/>
<evidence type="ECO:0000256" key="1">
    <source>
        <dbReference type="ARBA" id="ARBA00022448"/>
    </source>
</evidence>
<dbReference type="Pfam" id="PF08718">
    <property type="entry name" value="GLTP"/>
    <property type="match status" value="1"/>
</dbReference>
<sequence>MASIFSQVTPLTRRIRTADRDIQSVEFLECARQVLPIIDKFGTGFMMVKSDISGNIERLAQRQATDASKFRLLFSIVTDEVERGEHTGAYSCTKGLLWLTRALQFLTDLLRRLYEDRAIAVSTAASDAYYATLHQYHGWITSSAFILALKLAPSREGFFAKLGTPGEQMMTEMKEFLDAFVPFLTDSHMFLKEHGLDDPTKV</sequence>
<dbReference type="EMBL" id="JALJOR010000002">
    <property type="protein sequence ID" value="KAK9824601.1"/>
    <property type="molecule type" value="Genomic_DNA"/>
</dbReference>
<evidence type="ECO:0000313" key="4">
    <source>
        <dbReference type="Proteomes" id="UP001489004"/>
    </source>
</evidence>
<dbReference type="InterPro" id="IPR036497">
    <property type="entry name" value="GLTP_sf"/>
</dbReference>
<organism evidence="3 4">
    <name type="scientific">[Myrmecia] bisecta</name>
    <dbReference type="NCBI Taxonomy" id="41462"/>
    <lineage>
        <taxon>Eukaryota</taxon>
        <taxon>Viridiplantae</taxon>
        <taxon>Chlorophyta</taxon>
        <taxon>core chlorophytes</taxon>
        <taxon>Trebouxiophyceae</taxon>
        <taxon>Trebouxiales</taxon>
        <taxon>Trebouxiaceae</taxon>
        <taxon>Myrmecia</taxon>
    </lineage>
</organism>
<dbReference type="Gene3D" id="1.10.3520.10">
    <property type="entry name" value="Glycolipid transfer protein"/>
    <property type="match status" value="1"/>
</dbReference>
<name>A0AAW1QTW6_9CHLO</name>
<comment type="caution">
    <text evidence="3">The sequence shown here is derived from an EMBL/GenBank/DDBJ whole genome shotgun (WGS) entry which is preliminary data.</text>
</comment>
<dbReference type="GO" id="GO:0005829">
    <property type="term" value="C:cytosol"/>
    <property type="evidence" value="ECO:0007669"/>
    <property type="project" value="TreeGrafter"/>
</dbReference>
<dbReference type="PANTHER" id="PTHR10219">
    <property type="entry name" value="GLYCOLIPID TRANSFER PROTEIN-RELATED"/>
    <property type="match status" value="1"/>
</dbReference>
<dbReference type="FunFam" id="1.10.3520.10:FF:000001">
    <property type="entry name" value="Pleckstrin domain-containing family A member 8"/>
    <property type="match status" value="1"/>
</dbReference>
<dbReference type="PANTHER" id="PTHR10219:SF25">
    <property type="entry name" value="PLECKSTRIN HOMOLOGY DOMAIN-CONTAINING FAMILY A MEMBER 8"/>
    <property type="match status" value="1"/>
</dbReference>
<dbReference type="Proteomes" id="UP001489004">
    <property type="component" value="Unassembled WGS sequence"/>
</dbReference>
<protein>
    <recommendedName>
        <fullName evidence="2">Glycolipid transfer protein domain-containing protein</fullName>
    </recommendedName>
</protein>
<dbReference type="GO" id="GO:1902388">
    <property type="term" value="F:ceramide 1-phosphate transfer activity"/>
    <property type="evidence" value="ECO:0007669"/>
    <property type="project" value="TreeGrafter"/>
</dbReference>